<accession>A0ABT7A4R4</accession>
<evidence type="ECO:0000256" key="1">
    <source>
        <dbReference type="ARBA" id="ARBA00022723"/>
    </source>
</evidence>
<dbReference type="EMBL" id="JANCPR020000039">
    <property type="protein sequence ID" value="MDJ1136338.1"/>
    <property type="molecule type" value="Genomic_DNA"/>
</dbReference>
<proteinExistence type="predicted"/>
<dbReference type="PROSITE" id="PS51819">
    <property type="entry name" value="VOC"/>
    <property type="match status" value="1"/>
</dbReference>
<dbReference type="SUPFAM" id="SSF54593">
    <property type="entry name" value="Glyoxalase/Bleomycin resistance protein/Dihydroxybiphenyl dioxygenase"/>
    <property type="match status" value="1"/>
</dbReference>
<dbReference type="RefSeq" id="WP_274038716.1">
    <property type="nucleotide sequence ID" value="NZ_JANCPR020000039.1"/>
</dbReference>
<gene>
    <name evidence="3" type="ORF">NMN56_031195</name>
</gene>
<dbReference type="PANTHER" id="PTHR43048:SF4">
    <property type="entry name" value="RING-CLEAVING DIOXYGENASE-RELATED"/>
    <property type="match status" value="1"/>
</dbReference>
<dbReference type="InterPro" id="IPR051785">
    <property type="entry name" value="MMCE/EMCE_epimerase"/>
</dbReference>
<evidence type="ECO:0000313" key="3">
    <source>
        <dbReference type="EMBL" id="MDJ1136338.1"/>
    </source>
</evidence>
<keyword evidence="4" id="KW-1185">Reference proteome</keyword>
<protein>
    <submittedName>
        <fullName evidence="3">VOC family protein</fullName>
    </submittedName>
</protein>
<dbReference type="PANTHER" id="PTHR43048">
    <property type="entry name" value="METHYLMALONYL-COA EPIMERASE"/>
    <property type="match status" value="1"/>
</dbReference>
<feature type="domain" description="VOC" evidence="2">
    <location>
        <begin position="2"/>
        <end position="121"/>
    </location>
</feature>
<keyword evidence="1" id="KW-0479">Metal-binding</keyword>
<comment type="caution">
    <text evidence="3">The sequence shown here is derived from an EMBL/GenBank/DDBJ whole genome shotgun (WGS) entry which is preliminary data.</text>
</comment>
<dbReference type="InterPro" id="IPR029068">
    <property type="entry name" value="Glyas_Bleomycin-R_OHBP_Dase"/>
</dbReference>
<organism evidence="3 4">
    <name type="scientific">Streptomyces iconiensis</name>
    <dbReference type="NCBI Taxonomy" id="1384038"/>
    <lineage>
        <taxon>Bacteria</taxon>
        <taxon>Bacillati</taxon>
        <taxon>Actinomycetota</taxon>
        <taxon>Actinomycetes</taxon>
        <taxon>Kitasatosporales</taxon>
        <taxon>Streptomycetaceae</taxon>
        <taxon>Streptomyces</taxon>
    </lineage>
</organism>
<evidence type="ECO:0000313" key="4">
    <source>
        <dbReference type="Proteomes" id="UP001214441"/>
    </source>
</evidence>
<reference evidence="3 4" key="1">
    <citation type="submission" date="2023-05" db="EMBL/GenBank/DDBJ databases">
        <title>Streptantibioticus silvisoli sp. nov., acidotolerant actinomycetes 1 from pine litter.</title>
        <authorList>
            <person name="Swiecimska M."/>
            <person name="Golinska P."/>
            <person name="Sangal V."/>
            <person name="Wachnowicz B."/>
            <person name="Goodfellow M."/>
        </authorList>
    </citation>
    <scope>NUCLEOTIDE SEQUENCE [LARGE SCALE GENOMIC DNA]</scope>
    <source>
        <strain evidence="3 4">DSM 42109</strain>
    </source>
</reference>
<dbReference type="InterPro" id="IPR037523">
    <property type="entry name" value="VOC_core"/>
</dbReference>
<dbReference type="Pfam" id="PF00903">
    <property type="entry name" value="Glyoxalase"/>
    <property type="match status" value="1"/>
</dbReference>
<name>A0ABT7A4R4_9ACTN</name>
<evidence type="ECO:0000259" key="2">
    <source>
        <dbReference type="PROSITE" id="PS51819"/>
    </source>
</evidence>
<dbReference type="Gene3D" id="3.10.180.10">
    <property type="entry name" value="2,3-Dihydroxybiphenyl 1,2-Dioxygenase, domain 1"/>
    <property type="match status" value="1"/>
</dbReference>
<dbReference type="Proteomes" id="UP001214441">
    <property type="component" value="Unassembled WGS sequence"/>
</dbReference>
<sequence length="138" mass="15130">MNFVSIRVITDDAARMVAFYEQVTGVTATWPAPVFAELVTPSCTLAIADSSTVALFGADSARAAANHTVITEFRVGDVDAEHRRLSALGIEFVQEPTTMPWGNRSLLFRDPDGNLINFFTPVTEDALRRQDRQQTPSA</sequence>
<dbReference type="InterPro" id="IPR004360">
    <property type="entry name" value="Glyas_Fos-R_dOase_dom"/>
</dbReference>